<reference evidence="1" key="1">
    <citation type="journal article" date="2023" name="Genome Biol. Evol.">
        <title>Long-read-based Genome Assembly of Drosophila gunungcola Reveals Fewer Chemosensory Genes in Flower-breeding Species.</title>
        <authorList>
            <person name="Negi A."/>
            <person name="Liao B.Y."/>
            <person name="Yeh S.D."/>
        </authorList>
    </citation>
    <scope>NUCLEOTIDE SEQUENCE</scope>
    <source>
        <strain evidence="1">Sukarami</strain>
    </source>
</reference>
<organism evidence="1 2">
    <name type="scientific">Drosophila gunungcola</name>
    <name type="common">fruit fly</name>
    <dbReference type="NCBI Taxonomy" id="103775"/>
    <lineage>
        <taxon>Eukaryota</taxon>
        <taxon>Metazoa</taxon>
        <taxon>Ecdysozoa</taxon>
        <taxon>Arthropoda</taxon>
        <taxon>Hexapoda</taxon>
        <taxon>Insecta</taxon>
        <taxon>Pterygota</taxon>
        <taxon>Neoptera</taxon>
        <taxon>Endopterygota</taxon>
        <taxon>Diptera</taxon>
        <taxon>Brachycera</taxon>
        <taxon>Muscomorpha</taxon>
        <taxon>Ephydroidea</taxon>
        <taxon>Drosophilidae</taxon>
        <taxon>Drosophila</taxon>
        <taxon>Sophophora</taxon>
    </lineage>
</organism>
<name>A0A9Q0BQ73_9MUSC</name>
<evidence type="ECO:0000313" key="2">
    <source>
        <dbReference type="Proteomes" id="UP001059596"/>
    </source>
</evidence>
<comment type="caution">
    <text evidence="1">The sequence shown here is derived from an EMBL/GenBank/DDBJ whole genome shotgun (WGS) entry which is preliminary data.</text>
</comment>
<accession>A0A9Q0BQ73</accession>
<keyword evidence="2" id="KW-1185">Reference proteome</keyword>
<protein>
    <submittedName>
        <fullName evidence="1">Uncharacterized protein</fullName>
    </submittedName>
</protein>
<evidence type="ECO:0000313" key="1">
    <source>
        <dbReference type="EMBL" id="KAI8039860.1"/>
    </source>
</evidence>
<proteinExistence type="predicted"/>
<gene>
    <name evidence="1" type="ORF">M5D96_007285</name>
</gene>
<dbReference type="Proteomes" id="UP001059596">
    <property type="component" value="Unassembled WGS sequence"/>
</dbReference>
<sequence>MLATVSWKKGAIPARLGNTYLCCQRHQARLTAPATALGVLLRRPSQAPISPSFTWPKGTSAANRTT</sequence>
<dbReference type="AlphaFoldDB" id="A0A9Q0BQ73"/>
<dbReference type="EMBL" id="JAMKOV010000005">
    <property type="protein sequence ID" value="KAI8039860.1"/>
    <property type="molecule type" value="Genomic_DNA"/>
</dbReference>